<dbReference type="InterPro" id="IPR012337">
    <property type="entry name" value="RNaseH-like_sf"/>
</dbReference>
<dbReference type="Gene3D" id="3.90.1600.10">
    <property type="entry name" value="Palm domain of DNA polymerase"/>
    <property type="match status" value="1"/>
</dbReference>
<dbReference type="SUPFAM" id="SSF53098">
    <property type="entry name" value="Ribonuclease H-like"/>
    <property type="match status" value="1"/>
</dbReference>
<keyword evidence="6" id="KW-0239">DNA-directed DNA polymerase</keyword>
<dbReference type="InterPro" id="IPR004868">
    <property type="entry name" value="DNA-dir_DNA_pol_B_mt/vir"/>
</dbReference>
<dbReference type="GO" id="GO:0006260">
    <property type="term" value="P:DNA replication"/>
    <property type="evidence" value="ECO:0007669"/>
    <property type="project" value="UniProtKB-KW"/>
</dbReference>
<evidence type="ECO:0000259" key="9">
    <source>
        <dbReference type="Pfam" id="PF03175"/>
    </source>
</evidence>
<keyword evidence="11" id="KW-1185">Reference proteome</keyword>
<reference evidence="11" key="1">
    <citation type="submission" date="2011-07" db="EMBL/GenBank/DDBJ databases">
        <authorList>
            <consortium name="Caenorhabditis brenneri Sequencing and Analysis Consortium"/>
            <person name="Wilson R.K."/>
        </authorList>
    </citation>
    <scope>NUCLEOTIDE SEQUENCE [LARGE SCALE GENOMIC DNA]</scope>
    <source>
        <strain evidence="11">PB2801</strain>
    </source>
</reference>
<dbReference type="eggNOG" id="ENOG502QQ9V">
    <property type="taxonomic scope" value="Eukaryota"/>
</dbReference>
<dbReference type="GO" id="GO:0003677">
    <property type="term" value="F:DNA binding"/>
    <property type="evidence" value="ECO:0007669"/>
    <property type="project" value="UniProtKB-KW"/>
</dbReference>
<proteinExistence type="inferred from homology"/>
<dbReference type="Gene3D" id="3.30.420.10">
    <property type="entry name" value="Ribonuclease H-like superfamily/Ribonuclease H"/>
    <property type="match status" value="1"/>
</dbReference>
<keyword evidence="3" id="KW-0808">Transferase</keyword>
<evidence type="ECO:0000313" key="10">
    <source>
        <dbReference type="EMBL" id="EGT44424.1"/>
    </source>
</evidence>
<dbReference type="SUPFAM" id="SSF56672">
    <property type="entry name" value="DNA/RNA polymerases"/>
    <property type="match status" value="1"/>
</dbReference>
<evidence type="ECO:0000256" key="1">
    <source>
        <dbReference type="ARBA" id="ARBA00005755"/>
    </source>
</evidence>
<keyword evidence="7" id="KW-0238">DNA-binding</keyword>
<dbReference type="InterPro" id="IPR043502">
    <property type="entry name" value="DNA/RNA_pol_sf"/>
</dbReference>
<feature type="domain" description="DNA-directed DNA polymerase family B mitochondria/virus" evidence="9">
    <location>
        <begin position="499"/>
        <end position="655"/>
    </location>
</feature>
<evidence type="ECO:0000256" key="5">
    <source>
        <dbReference type="ARBA" id="ARBA00022705"/>
    </source>
</evidence>
<evidence type="ECO:0000256" key="4">
    <source>
        <dbReference type="ARBA" id="ARBA00022695"/>
    </source>
</evidence>
<dbReference type="PANTHER" id="PTHR33568">
    <property type="entry name" value="DNA POLYMERASE"/>
    <property type="match status" value="1"/>
</dbReference>
<dbReference type="EC" id="2.7.7.7" evidence="2"/>
<comment type="similarity">
    <text evidence="1">Belongs to the DNA polymerase type-B family.</text>
</comment>
<dbReference type="Gene3D" id="3.40.960.10">
    <property type="entry name" value="VSR Endonuclease"/>
    <property type="match status" value="1"/>
</dbReference>
<dbReference type="STRING" id="135651.G0MUS9"/>
<dbReference type="GO" id="GO:0042575">
    <property type="term" value="C:DNA polymerase complex"/>
    <property type="evidence" value="ECO:0007669"/>
    <property type="project" value="UniProtKB-ARBA"/>
</dbReference>
<evidence type="ECO:0000256" key="3">
    <source>
        <dbReference type="ARBA" id="ARBA00022679"/>
    </source>
</evidence>
<evidence type="ECO:0000256" key="7">
    <source>
        <dbReference type="ARBA" id="ARBA00023125"/>
    </source>
</evidence>
<keyword evidence="4" id="KW-0548">Nucleotidyltransferase</keyword>
<dbReference type="GO" id="GO:0003887">
    <property type="term" value="F:DNA-directed DNA polymerase activity"/>
    <property type="evidence" value="ECO:0007669"/>
    <property type="project" value="UniProtKB-KW"/>
</dbReference>
<dbReference type="OrthoDB" id="5833128at2759"/>
<protein>
    <recommendedName>
        <fullName evidence="2">DNA-directed DNA polymerase</fullName>
        <ecNumber evidence="2">2.7.7.7</ecNumber>
    </recommendedName>
</protein>
<feature type="domain" description="DNA-directed DNA polymerase family B mitochondria/virus" evidence="9">
    <location>
        <begin position="853"/>
        <end position="1023"/>
    </location>
</feature>
<dbReference type="PANTHER" id="PTHR33568:SF3">
    <property type="entry name" value="DNA-DIRECTED DNA POLYMERASE"/>
    <property type="match status" value="1"/>
</dbReference>
<accession>G0MUS9</accession>
<keyword evidence="5" id="KW-0235">DNA replication</keyword>
<dbReference type="Proteomes" id="UP000008068">
    <property type="component" value="Unassembled WGS sequence"/>
</dbReference>
<dbReference type="GO" id="GO:0000166">
    <property type="term" value="F:nucleotide binding"/>
    <property type="evidence" value="ECO:0007669"/>
    <property type="project" value="InterPro"/>
</dbReference>
<dbReference type="EMBL" id="GL379813">
    <property type="protein sequence ID" value="EGT44424.1"/>
    <property type="molecule type" value="Genomic_DNA"/>
</dbReference>
<dbReference type="HOGENOM" id="CLU_001474_0_0_1"/>
<comment type="catalytic activity">
    <reaction evidence="8">
        <text>DNA(n) + a 2'-deoxyribonucleoside 5'-triphosphate = DNA(n+1) + diphosphate</text>
        <dbReference type="Rhea" id="RHEA:22508"/>
        <dbReference type="Rhea" id="RHEA-COMP:17339"/>
        <dbReference type="Rhea" id="RHEA-COMP:17340"/>
        <dbReference type="ChEBI" id="CHEBI:33019"/>
        <dbReference type="ChEBI" id="CHEBI:61560"/>
        <dbReference type="ChEBI" id="CHEBI:173112"/>
        <dbReference type="EC" id="2.7.7.7"/>
    </reaction>
</comment>
<sequence length="1340" mass="156342">MKEHIIFEYEPKFLYRNEKRVSLPEMRLRFKNKVNSPEIMQRTLDQFIRYCIGKSGGDLETSKMSFGFFHQGFHAEKGFWINERVYETFNGQVLFEELERITQSKEDIDIDDTFMVTMHVFNNFKGTGGPFNRYFDEQLKVKAHVAGSGKCLPKAVALGMAFLAFKQEKDEYQKKEKQLLWQKLIAKKYNTSVLLQSEAADNVLKKANLSIMEQSFDLNDLERIAAVFPEYKFEVYNRPSYEKLYHLIKEFNKDADKIITIGFKKDNGEGHYDFIKPSLLYMKTTYCHKCKKKTLSTGHSQVCEAKCDKCGFYDCDKTQIESILCDECNTNFPNEDCFNRHLETAYNSKKAMCQKRYTCLLCNFRVCTDKVAQDEVHECDKQSRCGQCKQKFDKSVPHNCCFEPPRKKLRESTKEKQQKYTIICYDVESIVTNSPNGPDPTKPQPKHTVNLICYKMCCDKCIERKTACSCESGNFGYTQYAEPLEMFTEFLLYNPKLNGAYVIAHNGGRYDHNFILSIMMKRFHIIPEYVSNGTSLIMANIIKRRSSDVFNDLKFRDSLRYIPMPLSKMPKTFGIVEMKKGYYPYYFNHPENYGKRLIGLPDKHFYDPNHMKSEALVEFEKWYDEHKFDTFIADQEILEYCQNDVEILTAGLSEYIKVCFLSIVAKNFFLQICKKLFKGWNPILSSCTIASFVKHILKFEHFTKGDLGIIPENGFPERNNSVFALKMLMWIEKKFGVTIQHKLRGPEKKLKMTNGQCFFVDGFDEQTNTVYEIHGCFYHGCPQCTNPTMIHPLRPGVENKAVYDSTIQREECIRQAGYNLISLWEHEIRDLLRKDSSMRTFFEKCRHATHLIPRDGMYGGRTQPFQMIVECNQDEECRYDDFNSLYPSVNIMYKYPRGQPKLIKKEFPRIIPGELMTKKGLYFCSVIAPTDIKIPVLPYKIPGYLTFPSCRSCIENNQNLACIHDKVTQRYLTGVWTHVELNTAIERGYRVLKFHEIWWWPDNEWVEADYFVNYLKPMIQLKHESSGWPRDDMSMEEKQKYIELIKQRDGVELDLENVRKADNMREMAKLFLNTCWGMLLKNFKFYKFHLGKFAENPIKHESKLFETLDHGSQSDYMDDQNYEVTGIKDWDEGITLITRKAKIESVLTKEFTNVVIGIYTTSYARLRLLQAMEAVGSENLIYVDTDSVIYKKKISDPNPVEQLIGDGLGKLKSEIPNGYRMKKIVSMASKVYSYCLENVQTLEEKIVTKFKGVVLNTSTERVINMSVMEKSVRDYLAGHVETLSAPDRTMRRSQILGDVTTTPSFKKLKPVMDKIRVLPDGKTLPCGYYPNCQLVDDFPY</sequence>
<name>G0MUS9_CAEBE</name>
<evidence type="ECO:0000256" key="6">
    <source>
        <dbReference type="ARBA" id="ARBA00022932"/>
    </source>
</evidence>
<evidence type="ECO:0000313" key="11">
    <source>
        <dbReference type="Proteomes" id="UP000008068"/>
    </source>
</evidence>
<evidence type="ECO:0000256" key="8">
    <source>
        <dbReference type="ARBA" id="ARBA00049244"/>
    </source>
</evidence>
<gene>
    <name evidence="10" type="ORF">CAEBREN_01858</name>
</gene>
<organism evidence="11">
    <name type="scientific">Caenorhabditis brenneri</name>
    <name type="common">Nematode worm</name>
    <dbReference type="NCBI Taxonomy" id="135651"/>
    <lineage>
        <taxon>Eukaryota</taxon>
        <taxon>Metazoa</taxon>
        <taxon>Ecdysozoa</taxon>
        <taxon>Nematoda</taxon>
        <taxon>Chromadorea</taxon>
        <taxon>Rhabditida</taxon>
        <taxon>Rhabditina</taxon>
        <taxon>Rhabditomorpha</taxon>
        <taxon>Rhabditoidea</taxon>
        <taxon>Rhabditidae</taxon>
        <taxon>Peloderinae</taxon>
        <taxon>Caenorhabditis</taxon>
    </lineage>
</organism>
<dbReference type="Pfam" id="PF03175">
    <property type="entry name" value="DNA_pol_B_2"/>
    <property type="match status" value="2"/>
</dbReference>
<dbReference type="InterPro" id="IPR023211">
    <property type="entry name" value="DNA_pol_palm_dom_sf"/>
</dbReference>
<dbReference type="InterPro" id="IPR036397">
    <property type="entry name" value="RNaseH_sf"/>
</dbReference>
<evidence type="ECO:0000256" key="2">
    <source>
        <dbReference type="ARBA" id="ARBA00012417"/>
    </source>
</evidence>
<dbReference type="InParanoid" id="G0MUS9"/>